<gene>
    <name evidence="10" type="primary">FPS1_13</name>
    <name evidence="10" type="ORF">K7432_012061</name>
</gene>
<evidence type="ECO:0000256" key="7">
    <source>
        <dbReference type="RuleBase" id="RU000477"/>
    </source>
</evidence>
<keyword evidence="3 7" id="KW-0813">Transport</keyword>
<feature type="transmembrane region" description="Helical" evidence="9">
    <location>
        <begin position="97"/>
        <end position="119"/>
    </location>
</feature>
<dbReference type="PANTHER" id="PTHR43829">
    <property type="entry name" value="AQUAPORIN OR AQUAGLYCEROPORIN RELATED"/>
    <property type="match status" value="1"/>
</dbReference>
<dbReference type="PROSITE" id="PS00221">
    <property type="entry name" value="MIP"/>
    <property type="match status" value="1"/>
</dbReference>
<feature type="transmembrane region" description="Helical" evidence="9">
    <location>
        <begin position="63"/>
        <end position="85"/>
    </location>
</feature>
<evidence type="ECO:0000313" key="10">
    <source>
        <dbReference type="EMBL" id="KAK9762322.1"/>
    </source>
</evidence>
<reference evidence="10 11" key="1">
    <citation type="submission" date="2023-04" db="EMBL/GenBank/DDBJ databases">
        <title>Genome of Basidiobolus ranarum AG-B5.</title>
        <authorList>
            <person name="Stajich J.E."/>
            <person name="Carter-House D."/>
            <person name="Gryganskyi A."/>
        </authorList>
    </citation>
    <scope>NUCLEOTIDE SEQUENCE [LARGE SCALE GENOMIC DNA]</scope>
    <source>
        <strain evidence="10 11">AG-B5</strain>
    </source>
</reference>
<dbReference type="Pfam" id="PF00230">
    <property type="entry name" value="MIP"/>
    <property type="match status" value="1"/>
</dbReference>
<dbReference type="Gene3D" id="1.20.1080.10">
    <property type="entry name" value="Glycerol uptake facilitator protein"/>
    <property type="match status" value="1"/>
</dbReference>
<dbReference type="Proteomes" id="UP001479436">
    <property type="component" value="Unassembled WGS sequence"/>
</dbReference>
<comment type="subcellular location">
    <subcellularLocation>
        <location evidence="1">Membrane</location>
        <topology evidence="1">Multi-pass membrane protein</topology>
    </subcellularLocation>
</comment>
<keyword evidence="4 7" id="KW-0812">Transmembrane</keyword>
<evidence type="ECO:0000313" key="11">
    <source>
        <dbReference type="Proteomes" id="UP001479436"/>
    </source>
</evidence>
<protein>
    <submittedName>
        <fullName evidence="10">Glycerol channel</fullName>
    </submittedName>
</protein>
<dbReference type="NCBIfam" id="TIGR00861">
    <property type="entry name" value="MIP"/>
    <property type="match status" value="1"/>
</dbReference>
<evidence type="ECO:0000256" key="8">
    <source>
        <dbReference type="SAM" id="MobiDB-lite"/>
    </source>
</evidence>
<feature type="transmembrane region" description="Helical" evidence="9">
    <location>
        <begin position="140"/>
        <end position="159"/>
    </location>
</feature>
<evidence type="ECO:0000256" key="4">
    <source>
        <dbReference type="ARBA" id="ARBA00022692"/>
    </source>
</evidence>
<dbReference type="InterPro" id="IPR050363">
    <property type="entry name" value="MIP/Aquaporin"/>
</dbReference>
<keyword evidence="6 9" id="KW-0472">Membrane</keyword>
<keyword evidence="5 9" id="KW-1133">Transmembrane helix</keyword>
<dbReference type="CDD" id="cd00333">
    <property type="entry name" value="MIP"/>
    <property type="match status" value="1"/>
</dbReference>
<dbReference type="InterPro" id="IPR022357">
    <property type="entry name" value="MIP_CS"/>
</dbReference>
<evidence type="ECO:0000256" key="1">
    <source>
        <dbReference type="ARBA" id="ARBA00004141"/>
    </source>
</evidence>
<comment type="caution">
    <text evidence="10">The sequence shown here is derived from an EMBL/GenBank/DDBJ whole genome shotgun (WGS) entry which is preliminary data.</text>
</comment>
<feature type="transmembrane region" description="Helical" evidence="9">
    <location>
        <begin position="195"/>
        <end position="214"/>
    </location>
</feature>
<evidence type="ECO:0000256" key="3">
    <source>
        <dbReference type="ARBA" id="ARBA00022448"/>
    </source>
</evidence>
<dbReference type="PRINTS" id="PR00783">
    <property type="entry name" value="MINTRINSICP"/>
</dbReference>
<sequence>MSHQAVDIPPNTNVETNGRNNAVKSNHGPVVEVADPPLMQLSGLQTLLNRGALGAFRSNFREYLAEFLGTMVFVSFILGVVHQVKMAIGGYSDTGNTIVWGVGFGFMMGLFMSAGISGGHINPAVTLSMAVNRGFPWRKVPGYMFAQLLGAFFAAVWNYTLFKAQIDVYDGGHRDLKSCGLYAAFLPDYMTLGNAWVAELIATAFFVGGIFAITDKLNAGAIYFAPVALGLMITGIGFSFGGLSGYSMNPARDAGPRIFTAMAGWGSTAFTGTQHFFWVIWTAPFVGAVIGGFIYEFFACTAPRKPFH</sequence>
<accession>A0ABR2WLE8</accession>
<evidence type="ECO:0000256" key="6">
    <source>
        <dbReference type="ARBA" id="ARBA00023136"/>
    </source>
</evidence>
<feature type="transmembrane region" description="Helical" evidence="9">
    <location>
        <begin position="221"/>
        <end position="243"/>
    </location>
</feature>
<dbReference type="SUPFAM" id="SSF81338">
    <property type="entry name" value="Aquaporin-like"/>
    <property type="match status" value="1"/>
</dbReference>
<dbReference type="InterPro" id="IPR000425">
    <property type="entry name" value="MIP"/>
</dbReference>
<evidence type="ECO:0000256" key="2">
    <source>
        <dbReference type="ARBA" id="ARBA00006175"/>
    </source>
</evidence>
<keyword evidence="11" id="KW-1185">Reference proteome</keyword>
<dbReference type="PANTHER" id="PTHR43829:SF9">
    <property type="entry name" value="AQUAPORIN-9"/>
    <property type="match status" value="1"/>
</dbReference>
<feature type="transmembrane region" description="Helical" evidence="9">
    <location>
        <begin position="276"/>
        <end position="298"/>
    </location>
</feature>
<comment type="similarity">
    <text evidence="2 7">Belongs to the MIP/aquaporin (TC 1.A.8) family.</text>
</comment>
<proteinExistence type="inferred from homology"/>
<dbReference type="EMBL" id="JASJQH010001004">
    <property type="protein sequence ID" value="KAK9762322.1"/>
    <property type="molecule type" value="Genomic_DNA"/>
</dbReference>
<feature type="region of interest" description="Disordered" evidence="8">
    <location>
        <begin position="1"/>
        <end position="22"/>
    </location>
</feature>
<dbReference type="InterPro" id="IPR023271">
    <property type="entry name" value="Aquaporin-like"/>
</dbReference>
<feature type="compositionally biased region" description="Polar residues" evidence="8">
    <location>
        <begin position="10"/>
        <end position="22"/>
    </location>
</feature>
<name>A0ABR2WLE8_9FUNG</name>
<organism evidence="10 11">
    <name type="scientific">Basidiobolus ranarum</name>
    <dbReference type="NCBI Taxonomy" id="34480"/>
    <lineage>
        <taxon>Eukaryota</taxon>
        <taxon>Fungi</taxon>
        <taxon>Fungi incertae sedis</taxon>
        <taxon>Zoopagomycota</taxon>
        <taxon>Entomophthoromycotina</taxon>
        <taxon>Basidiobolomycetes</taxon>
        <taxon>Basidiobolales</taxon>
        <taxon>Basidiobolaceae</taxon>
        <taxon>Basidiobolus</taxon>
    </lineage>
</organism>
<evidence type="ECO:0000256" key="5">
    <source>
        <dbReference type="ARBA" id="ARBA00022989"/>
    </source>
</evidence>
<evidence type="ECO:0000256" key="9">
    <source>
        <dbReference type="SAM" id="Phobius"/>
    </source>
</evidence>